<name>A0ABV2LAG3_9HYPH</name>
<dbReference type="RefSeq" id="WP_238280913.1">
    <property type="nucleotide sequence ID" value="NZ_BPQL01000105.1"/>
</dbReference>
<sequence>MAKLYVLSDAVQSAEALRSLDAILHRQRSELTWRVRVEPALARALDLMVGDKLADWTTVSDRIGVHLTTKGETAAKAVGECEDALVEQKAALLSVGSAITETLVTRLISSKA</sequence>
<protein>
    <submittedName>
        <fullName evidence="1">Uncharacterized protein</fullName>
    </submittedName>
</protein>
<organism evidence="1 2">
    <name type="scientific">Methylobacterium goesingense</name>
    <dbReference type="NCBI Taxonomy" id="243690"/>
    <lineage>
        <taxon>Bacteria</taxon>
        <taxon>Pseudomonadati</taxon>
        <taxon>Pseudomonadota</taxon>
        <taxon>Alphaproteobacteria</taxon>
        <taxon>Hyphomicrobiales</taxon>
        <taxon>Methylobacteriaceae</taxon>
        <taxon>Methylobacterium</taxon>
    </lineage>
</organism>
<evidence type="ECO:0000313" key="1">
    <source>
        <dbReference type="EMBL" id="MET3694843.1"/>
    </source>
</evidence>
<dbReference type="Proteomes" id="UP001549145">
    <property type="component" value="Unassembled WGS sequence"/>
</dbReference>
<accession>A0ABV2LAG3</accession>
<keyword evidence="2" id="KW-1185">Reference proteome</keyword>
<evidence type="ECO:0000313" key="2">
    <source>
        <dbReference type="Proteomes" id="UP001549145"/>
    </source>
</evidence>
<comment type="caution">
    <text evidence="1">The sequence shown here is derived from an EMBL/GenBank/DDBJ whole genome shotgun (WGS) entry which is preliminary data.</text>
</comment>
<reference evidence="1 2" key="1">
    <citation type="submission" date="2024-06" db="EMBL/GenBank/DDBJ databases">
        <title>Genomic Encyclopedia of Type Strains, Phase IV (KMG-IV): sequencing the most valuable type-strain genomes for metagenomic binning, comparative biology and taxonomic classification.</title>
        <authorList>
            <person name="Goeker M."/>
        </authorList>
    </citation>
    <scope>NUCLEOTIDE SEQUENCE [LARGE SCALE GENOMIC DNA]</scope>
    <source>
        <strain evidence="1 2">DSM 21331</strain>
    </source>
</reference>
<proteinExistence type="predicted"/>
<dbReference type="EMBL" id="JBEPMM010000019">
    <property type="protein sequence ID" value="MET3694843.1"/>
    <property type="molecule type" value="Genomic_DNA"/>
</dbReference>
<gene>
    <name evidence="1" type="ORF">ABID43_004406</name>
</gene>